<feature type="binding site" evidence="8">
    <location>
        <position position="62"/>
    </location>
    <ligand>
        <name>Zn(2+)</name>
        <dbReference type="ChEBI" id="CHEBI:29105"/>
        <label>1</label>
        <note>catalytic</note>
    </ligand>
</feature>
<evidence type="ECO:0000256" key="6">
    <source>
        <dbReference type="ARBA" id="ARBA00022801"/>
    </source>
</evidence>
<dbReference type="Proteomes" id="UP000324209">
    <property type="component" value="Chromosome"/>
</dbReference>
<dbReference type="RefSeq" id="WP_149485482.1">
    <property type="nucleotide sequence ID" value="NZ_CP036150.1"/>
</dbReference>
<dbReference type="EC" id="3.1.26.11" evidence="8"/>
<dbReference type="NCBIfam" id="TIGR02651">
    <property type="entry name" value="RNase_Z"/>
    <property type="match status" value="1"/>
</dbReference>
<comment type="catalytic activity">
    <reaction evidence="8">
        <text>Endonucleolytic cleavage of RNA, removing extra 3' nucleotides from tRNA precursor, generating 3' termini of tRNAs. A 3'-hydroxy group is left at the tRNA terminus and a 5'-phosphoryl group is left at the trailer molecule.</text>
        <dbReference type="EC" id="3.1.26.11"/>
    </reaction>
</comment>
<feature type="binding site" evidence="8">
    <location>
        <position position="212"/>
    </location>
    <ligand>
        <name>Zn(2+)</name>
        <dbReference type="ChEBI" id="CHEBI:29105"/>
        <label>1</label>
        <note>catalytic</note>
    </ligand>
</feature>
<comment type="similarity">
    <text evidence="8">Belongs to the RNase Z family.</text>
</comment>
<keyword evidence="2 8" id="KW-0819">tRNA processing</keyword>
<comment type="function">
    <text evidence="8">Zinc phosphodiesterase, which displays some tRNA 3'-processing endonuclease activity. Probably involved in tRNA maturation, by removing a 3'-trailer from precursor tRNA.</text>
</comment>
<evidence type="ECO:0000256" key="3">
    <source>
        <dbReference type="ARBA" id="ARBA00022722"/>
    </source>
</evidence>
<feature type="binding site" evidence="8">
    <location>
        <position position="212"/>
    </location>
    <ligand>
        <name>Zn(2+)</name>
        <dbReference type="ChEBI" id="CHEBI:29105"/>
        <label>2</label>
        <note>catalytic</note>
    </ligand>
</feature>
<organism evidence="10 11">
    <name type="scientific">Oceanispirochaeta crateris</name>
    <dbReference type="NCBI Taxonomy" id="2518645"/>
    <lineage>
        <taxon>Bacteria</taxon>
        <taxon>Pseudomonadati</taxon>
        <taxon>Spirochaetota</taxon>
        <taxon>Spirochaetia</taxon>
        <taxon>Spirochaetales</taxon>
        <taxon>Spirochaetaceae</taxon>
        <taxon>Oceanispirochaeta</taxon>
    </lineage>
</organism>
<comment type="cofactor">
    <cofactor evidence="8">
        <name>Zn(2+)</name>
        <dbReference type="ChEBI" id="CHEBI:29105"/>
    </cofactor>
    <text evidence="8">Binds 2 Zn(2+) ions.</text>
</comment>
<dbReference type="SUPFAM" id="SSF56281">
    <property type="entry name" value="Metallo-hydrolase/oxidoreductase"/>
    <property type="match status" value="1"/>
</dbReference>
<feature type="binding site" evidence="8">
    <location>
        <position position="60"/>
    </location>
    <ligand>
        <name>Zn(2+)</name>
        <dbReference type="ChEBI" id="CHEBI:29105"/>
        <label>1</label>
        <note>catalytic</note>
    </ligand>
</feature>
<keyword evidence="7 8" id="KW-0862">Zinc</keyword>
<evidence type="ECO:0000256" key="1">
    <source>
        <dbReference type="ARBA" id="ARBA00011738"/>
    </source>
</evidence>
<evidence type="ECO:0000313" key="10">
    <source>
        <dbReference type="EMBL" id="QEN07402.1"/>
    </source>
</evidence>
<feature type="binding site" evidence="8">
    <location>
        <position position="271"/>
    </location>
    <ligand>
        <name>Zn(2+)</name>
        <dbReference type="ChEBI" id="CHEBI:29105"/>
        <label>2</label>
        <note>catalytic</note>
    </ligand>
</feature>
<reference evidence="10 11" key="1">
    <citation type="submission" date="2019-02" db="EMBL/GenBank/DDBJ databases">
        <title>Complete Genome Sequence and Methylome Analysis of free living Spirochaetas.</title>
        <authorList>
            <person name="Fomenkov A."/>
            <person name="Dubinina G."/>
            <person name="Leshcheva N."/>
            <person name="Mikheeva N."/>
            <person name="Grabovich M."/>
            <person name="Vincze T."/>
            <person name="Roberts R.J."/>
        </authorList>
    </citation>
    <scope>NUCLEOTIDE SEQUENCE [LARGE SCALE GENOMIC DNA]</scope>
    <source>
        <strain evidence="10 11">K2</strain>
    </source>
</reference>
<feature type="domain" description="Metallo-beta-lactamase" evidence="9">
    <location>
        <begin position="18"/>
        <end position="219"/>
    </location>
</feature>
<evidence type="ECO:0000256" key="4">
    <source>
        <dbReference type="ARBA" id="ARBA00022723"/>
    </source>
</evidence>
<gene>
    <name evidence="8" type="primary">rnz</name>
    <name evidence="10" type="ORF">EXM22_05130</name>
</gene>
<dbReference type="GO" id="GO:0042781">
    <property type="term" value="F:3'-tRNA processing endoribonuclease activity"/>
    <property type="evidence" value="ECO:0007669"/>
    <property type="project" value="UniProtKB-UniRule"/>
</dbReference>
<feature type="active site" description="Proton acceptor" evidence="8">
    <location>
        <position position="64"/>
    </location>
</feature>
<dbReference type="InterPro" id="IPR013471">
    <property type="entry name" value="RNase_Z/BN"/>
</dbReference>
<comment type="subunit">
    <text evidence="1 8">Homodimer.</text>
</comment>
<dbReference type="EMBL" id="CP036150">
    <property type="protein sequence ID" value="QEN07402.1"/>
    <property type="molecule type" value="Genomic_DNA"/>
</dbReference>
<dbReference type="PANTHER" id="PTHR46018:SF2">
    <property type="entry name" value="ZINC PHOSPHODIESTERASE ELAC PROTEIN 1"/>
    <property type="match status" value="1"/>
</dbReference>
<dbReference type="HAMAP" id="MF_01818">
    <property type="entry name" value="RNase_Z_BN"/>
    <property type="match status" value="1"/>
</dbReference>
<keyword evidence="3 8" id="KW-0540">Nuclease</keyword>
<dbReference type="OrthoDB" id="9800940at2"/>
<dbReference type="InterPro" id="IPR036866">
    <property type="entry name" value="RibonucZ/Hydroxyglut_hydro"/>
</dbReference>
<dbReference type="Pfam" id="PF23023">
    <property type="entry name" value="Anti-Pycsar_Apyc1"/>
    <property type="match status" value="1"/>
</dbReference>
<name>A0A5C1QML7_9SPIO</name>
<keyword evidence="4 8" id="KW-0479">Metal-binding</keyword>
<sequence>MEVFVLGTGGMMPLPGRNLTSVLLRREGDLFLFDCGEGTQVSLRKLNLRWKKITTIFISHTHADHITGLPGILMLSSQVERTEPLTIIGPPKIREYVETSRQVLDMYVNYEIIIKEIEEPEKPGIVYETDDLIIRSVPLNHSKVCVGYVLEEKDRPGVFFPDKAKEAGVPCGPLWSQLQNGQSVQLEDGRTVDSTQVMGQMRKGRKFSFVTDTAFVPSLPKEVEGSDLFICEGMFDLSLSASAREKKHLTSHQAATIAEKAGNIKKMGLIHYSPRYTERELRNLLKEAREVFPDTFLCRDRMKLEIPYEE</sequence>
<dbReference type="Gene3D" id="3.60.15.10">
    <property type="entry name" value="Ribonuclease Z/Hydroxyacylglutathione hydrolase-like"/>
    <property type="match status" value="1"/>
</dbReference>
<evidence type="ECO:0000313" key="11">
    <source>
        <dbReference type="Proteomes" id="UP000324209"/>
    </source>
</evidence>
<evidence type="ECO:0000256" key="7">
    <source>
        <dbReference type="ARBA" id="ARBA00022833"/>
    </source>
</evidence>
<dbReference type="GO" id="GO:0008270">
    <property type="term" value="F:zinc ion binding"/>
    <property type="evidence" value="ECO:0007669"/>
    <property type="project" value="UniProtKB-UniRule"/>
</dbReference>
<dbReference type="AlphaFoldDB" id="A0A5C1QML7"/>
<evidence type="ECO:0000256" key="5">
    <source>
        <dbReference type="ARBA" id="ARBA00022759"/>
    </source>
</evidence>
<accession>A0A5C1QML7</accession>
<feature type="binding site" evidence="8">
    <location>
        <position position="141"/>
    </location>
    <ligand>
        <name>Zn(2+)</name>
        <dbReference type="ChEBI" id="CHEBI:29105"/>
        <label>1</label>
        <note>catalytic</note>
    </ligand>
</feature>
<dbReference type="PANTHER" id="PTHR46018">
    <property type="entry name" value="ZINC PHOSPHODIESTERASE ELAC PROTEIN 1"/>
    <property type="match status" value="1"/>
</dbReference>
<evidence type="ECO:0000259" key="9">
    <source>
        <dbReference type="SMART" id="SM00849"/>
    </source>
</evidence>
<keyword evidence="11" id="KW-1185">Reference proteome</keyword>
<proteinExistence type="inferred from homology"/>
<evidence type="ECO:0000256" key="2">
    <source>
        <dbReference type="ARBA" id="ARBA00022694"/>
    </source>
</evidence>
<evidence type="ECO:0000256" key="8">
    <source>
        <dbReference type="HAMAP-Rule" id="MF_01818"/>
    </source>
</evidence>
<dbReference type="SMART" id="SM00849">
    <property type="entry name" value="Lactamase_B"/>
    <property type="match status" value="1"/>
</dbReference>
<protein>
    <recommendedName>
        <fullName evidence="8">Ribonuclease Z</fullName>
        <shortName evidence="8">RNase Z</shortName>
        <ecNumber evidence="8">3.1.26.11</ecNumber>
    </recommendedName>
    <alternativeName>
        <fullName evidence="8">tRNA 3 endonuclease</fullName>
    </alternativeName>
    <alternativeName>
        <fullName evidence="8">tRNase Z</fullName>
    </alternativeName>
</protein>
<feature type="binding site" evidence="8">
    <location>
        <position position="64"/>
    </location>
    <ligand>
        <name>Zn(2+)</name>
        <dbReference type="ChEBI" id="CHEBI:29105"/>
        <label>2</label>
        <note>catalytic</note>
    </ligand>
</feature>
<keyword evidence="6 8" id="KW-0378">Hydrolase</keyword>
<keyword evidence="5 8" id="KW-0255">Endonuclease</keyword>
<feature type="binding site" evidence="8">
    <location>
        <position position="65"/>
    </location>
    <ligand>
        <name>Zn(2+)</name>
        <dbReference type="ChEBI" id="CHEBI:29105"/>
        <label>2</label>
        <note>catalytic</note>
    </ligand>
</feature>
<dbReference type="InterPro" id="IPR001279">
    <property type="entry name" value="Metallo-B-lactamas"/>
</dbReference>
<dbReference type="KEGG" id="ock:EXM22_05130"/>
<dbReference type="CDD" id="cd07717">
    <property type="entry name" value="RNaseZ_ZiPD-like_MBL-fold"/>
    <property type="match status" value="1"/>
</dbReference>
<dbReference type="NCBIfam" id="NF000801">
    <property type="entry name" value="PRK00055.1-3"/>
    <property type="match status" value="1"/>
</dbReference>